<dbReference type="Pfam" id="PF04564">
    <property type="entry name" value="U-box"/>
    <property type="match status" value="1"/>
</dbReference>
<dbReference type="PROSITE" id="PS50127">
    <property type="entry name" value="UBC_2"/>
    <property type="match status" value="1"/>
</dbReference>
<evidence type="ECO:0000313" key="4">
    <source>
        <dbReference type="Proteomes" id="UP000694389"/>
    </source>
</evidence>
<dbReference type="RefSeq" id="XP_051257097.1">
    <property type="nucleotide sequence ID" value="XM_051401137.1"/>
</dbReference>
<sequence>MGAIFNVLERFRLESYYNQFFQLGVKDERDFLDGVTDEDLNNIGLSHVERNRFSAMKIFIQRLRAPERHVQTVTPVQKSLESFHLQYTYPKCPQPKQIKDMDPAQNTVEDLMLRIGHLESVGNSRGVCLYTIDGMPLTDDPFFNTWSLNDRHIQSGAVIYAIFTPKENLKQAPQIPKREAGETYGDDVVRCHVMLKGDFEVTVNLESDTMTSLRLKLANESGIPAHVLYYKGKHSAGDTLQRCGISDGSTVFFTLSTFSDETPHSETFFINDVVPTIQQTQKGISVFLSSLYAVRSHYKKESLKKLISYIRKLTGCHPLGQSLHQLLCRNEKLTRNQKIAVVEGLYILFRELLPQRGTQRGEKVIEDLDVFENSLYCWAHLLSEAEKQGADQENYAPITLTAEDGSRFCEPVRVPGVPNAFERAYVLQKIKDGEKIPNCTEAFLRETSLQRANDIEKILLSLPPFIRTYPLWIHHDKKTGQNFQIKMEKTFGSMVENLKSPSNQNLNVTPPLRLKELGQCGARLVLLSEDNLGVCLYKEKGLPDMIQVLDCLNGKTKSVDVNLLAAKTGDHRDDQTFVTTRSPKEAILVLIDTSSSMEEECYGSGEIKKINVVKELFDNFATRSMAYDFHHIIGLVKFDSMVKTLHTFTENLEKFKEHIRNLEASGCTLLYDALRRGASELEKVKARFPDCRLRIMCLTDGNDSGSSIEPVPVTARLLKSDIIVDSILLGNVENNMLHGISNATGGCCFKPQTTKEGLRLFEIETVLSLEQRTLKEKLDPSSISEDILSSIFASQGYDEYPETSLPSQIHSKVTVTERTLKKKISELKKGWFLEKDKRILEELRSLHCDPHPFFRVFPSESDFTFWKILMEGPPDTPYEKGVFELYCQFGPDYPVKPPLVRFVTQVYHCNVNSVGRICHNIFDRNYNAHITMREILEAVYGLLIIPEPEDPLDSILAEEFLTSRETYEREAEKHTEETAGNSLDDMEKKLVDPVPQFVPQHLICPLTKKMFIDPVKTIYGTVYERKAIEEHLKQHEYEPLAGPGHELEMGDITADQDMKKMVMDHRSRQIK</sequence>
<feature type="domain" description="VWFA" evidence="2">
    <location>
        <begin position="586"/>
        <end position="778"/>
    </location>
</feature>
<dbReference type="Ensembl" id="ENSDLAT00005046544.2">
    <property type="protein sequence ID" value="ENSDLAP00005043575.2"/>
    <property type="gene ID" value="ENSDLAG00005019417.2"/>
</dbReference>
<protein>
    <submittedName>
        <fullName evidence="3">Uncharacterized protein</fullName>
    </submittedName>
</protein>
<dbReference type="Proteomes" id="UP000694389">
    <property type="component" value="Unassembled WGS sequence"/>
</dbReference>
<evidence type="ECO:0000313" key="3">
    <source>
        <dbReference type="Ensembl" id="ENSDLAP00005043575.2"/>
    </source>
</evidence>
<dbReference type="CDD" id="cd00198">
    <property type="entry name" value="vWFA"/>
    <property type="match status" value="1"/>
</dbReference>
<feature type="domain" description="UBC core" evidence="1">
    <location>
        <begin position="834"/>
        <end position="980"/>
    </location>
</feature>
<dbReference type="GO" id="GO:0004842">
    <property type="term" value="F:ubiquitin-protein transferase activity"/>
    <property type="evidence" value="ECO:0007669"/>
    <property type="project" value="InterPro"/>
</dbReference>
<dbReference type="GeneTree" id="ENSGT00940000166520"/>
<dbReference type="OMA" id="VIRCHIM"/>
<organism evidence="3 4">
    <name type="scientific">Dicentrarchus labrax</name>
    <name type="common">European seabass</name>
    <name type="synonym">Morone labrax</name>
    <dbReference type="NCBI Taxonomy" id="13489"/>
    <lineage>
        <taxon>Eukaryota</taxon>
        <taxon>Metazoa</taxon>
        <taxon>Chordata</taxon>
        <taxon>Craniata</taxon>
        <taxon>Vertebrata</taxon>
        <taxon>Euteleostomi</taxon>
        <taxon>Actinopterygii</taxon>
        <taxon>Neopterygii</taxon>
        <taxon>Teleostei</taxon>
        <taxon>Neoteleostei</taxon>
        <taxon>Acanthomorphata</taxon>
        <taxon>Eupercaria</taxon>
        <taxon>Moronidae</taxon>
        <taxon>Dicentrarchus</taxon>
    </lineage>
</organism>
<dbReference type="GeneID" id="127364035"/>
<dbReference type="PANTHER" id="PTHR24068">
    <property type="entry name" value="UBIQUITIN-CONJUGATING ENZYME E2"/>
    <property type="match status" value="1"/>
</dbReference>
<dbReference type="InterPro" id="IPR016135">
    <property type="entry name" value="UBQ-conjugating_enzyme/RWD"/>
</dbReference>
<dbReference type="Gene3D" id="3.10.110.10">
    <property type="entry name" value="Ubiquitin Conjugating Enzyme"/>
    <property type="match status" value="1"/>
</dbReference>
<dbReference type="SMART" id="SM00212">
    <property type="entry name" value="UBCc"/>
    <property type="match status" value="1"/>
</dbReference>
<reference evidence="3" key="2">
    <citation type="submission" date="2025-09" db="UniProtKB">
        <authorList>
            <consortium name="Ensembl"/>
        </authorList>
    </citation>
    <scope>IDENTIFICATION</scope>
</reference>
<dbReference type="SUPFAM" id="SSF54236">
    <property type="entry name" value="Ubiquitin-like"/>
    <property type="match status" value="1"/>
</dbReference>
<proteinExistence type="predicted"/>
<name>A0A8C4NSC5_DICLA</name>
<dbReference type="Pfam" id="PF13519">
    <property type="entry name" value="VWA_2"/>
    <property type="match status" value="1"/>
</dbReference>
<dbReference type="PROSITE" id="PS50234">
    <property type="entry name" value="VWFA"/>
    <property type="match status" value="1"/>
</dbReference>
<dbReference type="InterPro" id="IPR003613">
    <property type="entry name" value="Ubox_domain"/>
</dbReference>
<dbReference type="SUPFAM" id="SSF57850">
    <property type="entry name" value="RING/U-box"/>
    <property type="match status" value="1"/>
</dbReference>
<dbReference type="Pfam" id="PF00179">
    <property type="entry name" value="UQ_con"/>
    <property type="match status" value="1"/>
</dbReference>
<dbReference type="CDD" id="cd16453">
    <property type="entry name" value="RING-Ubox"/>
    <property type="match status" value="1"/>
</dbReference>
<dbReference type="GO" id="GO:0016567">
    <property type="term" value="P:protein ubiquitination"/>
    <property type="evidence" value="ECO:0007669"/>
    <property type="project" value="InterPro"/>
</dbReference>
<dbReference type="SUPFAM" id="SSF53300">
    <property type="entry name" value="vWA-like"/>
    <property type="match status" value="1"/>
</dbReference>
<dbReference type="Gene3D" id="3.30.40.10">
    <property type="entry name" value="Zinc/RING finger domain, C3HC4 (zinc finger)"/>
    <property type="match status" value="1"/>
</dbReference>
<dbReference type="SUPFAM" id="SSF54495">
    <property type="entry name" value="UBC-like"/>
    <property type="match status" value="1"/>
</dbReference>
<evidence type="ECO:0000259" key="2">
    <source>
        <dbReference type="PROSITE" id="PS50234"/>
    </source>
</evidence>
<dbReference type="OrthoDB" id="10069349at2759"/>
<dbReference type="SMART" id="SM00327">
    <property type="entry name" value="VWA"/>
    <property type="match status" value="1"/>
</dbReference>
<reference evidence="3" key="1">
    <citation type="submission" date="2025-08" db="UniProtKB">
        <authorList>
            <consortium name="Ensembl"/>
        </authorList>
    </citation>
    <scope>IDENTIFICATION</scope>
</reference>
<dbReference type="CDD" id="cd23833">
    <property type="entry name" value="UBCc_ApmR795-like"/>
    <property type="match status" value="1"/>
</dbReference>
<keyword evidence="4" id="KW-1185">Reference proteome</keyword>
<dbReference type="SMART" id="SM00504">
    <property type="entry name" value="Ubox"/>
    <property type="match status" value="1"/>
</dbReference>
<dbReference type="InterPro" id="IPR002035">
    <property type="entry name" value="VWF_A"/>
</dbReference>
<dbReference type="InterPro" id="IPR013083">
    <property type="entry name" value="Znf_RING/FYVE/PHD"/>
</dbReference>
<gene>
    <name evidence="3" type="primary">LOC127364035</name>
</gene>
<dbReference type="Gene3D" id="3.40.50.410">
    <property type="entry name" value="von Willebrand factor, type A domain"/>
    <property type="match status" value="1"/>
</dbReference>
<evidence type="ECO:0000259" key="1">
    <source>
        <dbReference type="PROSITE" id="PS50127"/>
    </source>
</evidence>
<dbReference type="RefSeq" id="XP_051257088.1">
    <property type="nucleotide sequence ID" value="XM_051401128.1"/>
</dbReference>
<dbReference type="InterPro" id="IPR000608">
    <property type="entry name" value="UBC"/>
</dbReference>
<dbReference type="InterPro" id="IPR036465">
    <property type="entry name" value="vWFA_dom_sf"/>
</dbReference>
<dbReference type="InterPro" id="IPR029071">
    <property type="entry name" value="Ubiquitin-like_domsf"/>
</dbReference>
<accession>A0A8C4NSC5</accession>
<dbReference type="CDD" id="cd17039">
    <property type="entry name" value="Ubl_ubiquitin_like"/>
    <property type="match status" value="1"/>
</dbReference>
<dbReference type="AlphaFoldDB" id="A0A8C4NSC5"/>